<comment type="function">
    <text evidence="1 5">Hydrolyzes diadenosine 5',5'''-P1,P4-tetraphosphate to yield ADP.</text>
</comment>
<evidence type="ECO:0000256" key="2">
    <source>
        <dbReference type="ARBA" id="ARBA00005419"/>
    </source>
</evidence>
<dbReference type="PIRSF" id="PIRSF000903">
    <property type="entry name" value="B5n-ttraPtase_sm"/>
    <property type="match status" value="1"/>
</dbReference>
<dbReference type="InterPro" id="IPR004843">
    <property type="entry name" value="Calcineurin-like_PHP"/>
</dbReference>
<dbReference type="NCBIfam" id="TIGR00668">
    <property type="entry name" value="apaH"/>
    <property type="match status" value="1"/>
</dbReference>
<name>A0ABT2PHA0_9BURK</name>
<dbReference type="Pfam" id="PF00149">
    <property type="entry name" value="Metallophos"/>
    <property type="match status" value="1"/>
</dbReference>
<dbReference type="HAMAP" id="MF_00199">
    <property type="entry name" value="ApaH"/>
    <property type="match status" value="1"/>
</dbReference>
<comment type="similarity">
    <text evidence="2 5">Belongs to the Ap4A hydrolase family.</text>
</comment>
<evidence type="ECO:0000313" key="7">
    <source>
        <dbReference type="EMBL" id="MCT9809829.1"/>
    </source>
</evidence>
<dbReference type="EC" id="3.6.1.41" evidence="5"/>
<dbReference type="PANTHER" id="PTHR40942:SF4">
    <property type="entry name" value="CYTOCHROME C5"/>
    <property type="match status" value="1"/>
</dbReference>
<gene>
    <name evidence="5" type="primary">apaH</name>
    <name evidence="7" type="ORF">N0K08_04235</name>
</gene>
<dbReference type="CDD" id="cd07422">
    <property type="entry name" value="MPP_ApaH"/>
    <property type="match status" value="1"/>
</dbReference>
<dbReference type="SUPFAM" id="SSF56300">
    <property type="entry name" value="Metallo-dependent phosphatases"/>
    <property type="match status" value="1"/>
</dbReference>
<evidence type="ECO:0000313" key="8">
    <source>
        <dbReference type="Proteomes" id="UP001525968"/>
    </source>
</evidence>
<reference evidence="7 8" key="1">
    <citation type="submission" date="2022-09" db="EMBL/GenBank/DDBJ databases">
        <title>Draft genome of isolate Be4.</title>
        <authorList>
            <person name="Sanchez-Castro I."/>
            <person name="Martinez-Rodriguez P."/>
            <person name="Descostes M."/>
            <person name="Merroun M."/>
        </authorList>
    </citation>
    <scope>NUCLEOTIDE SEQUENCE [LARGE SCALE GENOMIC DNA]</scope>
    <source>
        <strain evidence="7 8">Be4</strain>
    </source>
</reference>
<dbReference type="NCBIfam" id="NF001204">
    <property type="entry name" value="PRK00166.1"/>
    <property type="match status" value="1"/>
</dbReference>
<dbReference type="Proteomes" id="UP001525968">
    <property type="component" value="Unassembled WGS sequence"/>
</dbReference>
<keyword evidence="8" id="KW-1185">Reference proteome</keyword>
<comment type="catalytic activity">
    <reaction evidence="4 5">
        <text>P(1),P(4)-bis(5'-adenosyl) tetraphosphate + H2O = 2 ADP + 2 H(+)</text>
        <dbReference type="Rhea" id="RHEA:24252"/>
        <dbReference type="ChEBI" id="CHEBI:15377"/>
        <dbReference type="ChEBI" id="CHEBI:15378"/>
        <dbReference type="ChEBI" id="CHEBI:58141"/>
        <dbReference type="ChEBI" id="CHEBI:456216"/>
        <dbReference type="EC" id="3.6.1.41"/>
    </reaction>
</comment>
<feature type="domain" description="Calcineurin-like phosphoesterase" evidence="6">
    <location>
        <begin position="1"/>
        <end position="127"/>
    </location>
</feature>
<dbReference type="EMBL" id="JAODYH010000003">
    <property type="protein sequence ID" value="MCT9809829.1"/>
    <property type="molecule type" value="Genomic_DNA"/>
</dbReference>
<protein>
    <recommendedName>
        <fullName evidence="5">Bis(5'-nucleosyl)-tetraphosphatase, symmetrical</fullName>
        <ecNumber evidence="5">3.6.1.41</ecNumber>
    </recommendedName>
    <alternativeName>
        <fullName evidence="5">Ap4A hydrolase</fullName>
    </alternativeName>
    <alternativeName>
        <fullName evidence="5">Diadenosine 5',5'''-P1,P4-tetraphosphate pyrophosphohydrolase</fullName>
    </alternativeName>
    <alternativeName>
        <fullName evidence="5">Diadenosine tetraphosphatase</fullName>
    </alternativeName>
</protein>
<accession>A0ABT2PHA0</accession>
<dbReference type="InterPro" id="IPR004617">
    <property type="entry name" value="ApaH"/>
</dbReference>
<organism evidence="7 8">
    <name type="scientific">Acidovorax bellezanensis</name>
    <dbReference type="NCBI Taxonomy" id="2976702"/>
    <lineage>
        <taxon>Bacteria</taxon>
        <taxon>Pseudomonadati</taxon>
        <taxon>Pseudomonadota</taxon>
        <taxon>Betaproteobacteria</taxon>
        <taxon>Burkholderiales</taxon>
        <taxon>Comamonadaceae</taxon>
        <taxon>Acidovorax</taxon>
    </lineage>
</organism>
<sequence>MSLYCIGDIQGCDDAFGRLLEVMDFSPSRDTLYLLGDLVNRGPESLQVLRRCMALGDAVRPLLGNHDLHLLTAAHGLRHAGKRDTLQPILLAPDRAQLLDWLRQQPLARLHTTARGERLLMVHAGVLPAWSTEKTLALAEEVQAVLRGNELPAFLATMYGNTPDAWSDELEGPDRLRVIVNALTRLRFCTPEGHMDFASTESASTPPAGLLPWFDAPARQTAGTLVAFGHWSTLGHLDRPDLIGLDTGCVWGGCLSAVRFGDSLQQRELLQVHCKQQQPLK</sequence>
<evidence type="ECO:0000256" key="4">
    <source>
        <dbReference type="ARBA" id="ARBA00049417"/>
    </source>
</evidence>
<dbReference type="Gene3D" id="3.60.21.10">
    <property type="match status" value="1"/>
</dbReference>
<evidence type="ECO:0000256" key="3">
    <source>
        <dbReference type="ARBA" id="ARBA00022801"/>
    </source>
</evidence>
<dbReference type="InterPro" id="IPR029052">
    <property type="entry name" value="Metallo-depent_PP-like"/>
</dbReference>
<evidence type="ECO:0000256" key="1">
    <source>
        <dbReference type="ARBA" id="ARBA00003413"/>
    </source>
</evidence>
<keyword evidence="3 5" id="KW-0378">Hydrolase</keyword>
<evidence type="ECO:0000259" key="6">
    <source>
        <dbReference type="Pfam" id="PF00149"/>
    </source>
</evidence>
<dbReference type="PANTHER" id="PTHR40942">
    <property type="match status" value="1"/>
</dbReference>
<dbReference type="RefSeq" id="WP_261499639.1">
    <property type="nucleotide sequence ID" value="NZ_JAODYH010000003.1"/>
</dbReference>
<dbReference type="GO" id="GO:0008803">
    <property type="term" value="F:bis(5'-nucleosyl)-tetraphosphatase (symmetrical) activity"/>
    <property type="evidence" value="ECO:0007669"/>
    <property type="project" value="UniProtKB-EC"/>
</dbReference>
<comment type="caution">
    <text evidence="7">The sequence shown here is derived from an EMBL/GenBank/DDBJ whole genome shotgun (WGS) entry which is preliminary data.</text>
</comment>
<proteinExistence type="inferred from homology"/>
<evidence type="ECO:0000256" key="5">
    <source>
        <dbReference type="HAMAP-Rule" id="MF_00199"/>
    </source>
</evidence>